<dbReference type="InterPro" id="IPR012337">
    <property type="entry name" value="RNaseH-like_sf"/>
</dbReference>
<dbReference type="AlphaFoldDB" id="A0A371HUW8"/>
<keyword evidence="2" id="KW-1185">Reference proteome</keyword>
<dbReference type="SUPFAM" id="SSF53098">
    <property type="entry name" value="Ribonuclease H-like"/>
    <property type="match status" value="1"/>
</dbReference>
<dbReference type="OrthoDB" id="1938712at2759"/>
<evidence type="ECO:0000313" key="2">
    <source>
        <dbReference type="Proteomes" id="UP000257109"/>
    </source>
</evidence>
<proteinExistence type="predicted"/>
<dbReference type="PANTHER" id="PTHR35046">
    <property type="entry name" value="ZINC KNUCKLE (CCHC-TYPE) FAMILY PROTEIN"/>
    <property type="match status" value="1"/>
</dbReference>
<accession>A0A371HUW8</accession>
<dbReference type="PANTHER" id="PTHR35046:SF9">
    <property type="entry name" value="RNA-DIRECTED DNA POLYMERASE"/>
    <property type="match status" value="1"/>
</dbReference>
<dbReference type="Gene3D" id="3.30.420.10">
    <property type="entry name" value="Ribonuclease H-like superfamily/Ribonuclease H"/>
    <property type="match status" value="1"/>
</dbReference>
<evidence type="ECO:0008006" key="3">
    <source>
        <dbReference type="Google" id="ProtNLM"/>
    </source>
</evidence>
<dbReference type="GO" id="GO:0003676">
    <property type="term" value="F:nucleic acid binding"/>
    <property type="evidence" value="ECO:0007669"/>
    <property type="project" value="InterPro"/>
</dbReference>
<gene>
    <name evidence="1" type="ORF">CR513_09423</name>
</gene>
<dbReference type="STRING" id="157652.A0A371HUW8"/>
<name>A0A371HUW8_MUCPR</name>
<dbReference type="EMBL" id="QJKJ01001664">
    <property type="protein sequence ID" value="RDY06576.1"/>
    <property type="molecule type" value="Genomic_DNA"/>
</dbReference>
<protein>
    <recommendedName>
        <fullName evidence="3">Integrase catalytic domain-containing protein</fullName>
    </recommendedName>
</protein>
<sequence length="187" mass="21829">MDFVLGLPRSKRGRDSIFVVVDRFSKMPPFIPCHKSDDASHVANLFFREVVRIHGLLRTIVKDMFPTLRKSKLLPRRDKPFNFVKRINDNVYVFDMPQGYTGSTSFNSPNLRTNSFLEGEPNMNLGRHAEHENDIEHREVKAFQGPMTRERLKWLEEEVQQKMSLLIGQGRPTKAQLYSHCWIVTMP</sequence>
<dbReference type="InterPro" id="IPR036397">
    <property type="entry name" value="RNaseH_sf"/>
</dbReference>
<reference evidence="1" key="1">
    <citation type="submission" date="2018-05" db="EMBL/GenBank/DDBJ databases">
        <title>Draft genome of Mucuna pruriens seed.</title>
        <authorList>
            <person name="Nnadi N.E."/>
            <person name="Vos R."/>
            <person name="Hasami M.H."/>
            <person name="Devisetty U.K."/>
            <person name="Aguiy J.C."/>
        </authorList>
    </citation>
    <scope>NUCLEOTIDE SEQUENCE [LARGE SCALE GENOMIC DNA]</scope>
    <source>
        <strain evidence="1">JCA_2017</strain>
    </source>
</reference>
<dbReference type="Proteomes" id="UP000257109">
    <property type="component" value="Unassembled WGS sequence"/>
</dbReference>
<comment type="caution">
    <text evidence="1">The sequence shown here is derived from an EMBL/GenBank/DDBJ whole genome shotgun (WGS) entry which is preliminary data.</text>
</comment>
<evidence type="ECO:0000313" key="1">
    <source>
        <dbReference type="EMBL" id="RDY06576.1"/>
    </source>
</evidence>
<feature type="non-terminal residue" evidence="1">
    <location>
        <position position="1"/>
    </location>
</feature>
<organism evidence="1 2">
    <name type="scientific">Mucuna pruriens</name>
    <name type="common">Velvet bean</name>
    <name type="synonym">Dolichos pruriens</name>
    <dbReference type="NCBI Taxonomy" id="157652"/>
    <lineage>
        <taxon>Eukaryota</taxon>
        <taxon>Viridiplantae</taxon>
        <taxon>Streptophyta</taxon>
        <taxon>Embryophyta</taxon>
        <taxon>Tracheophyta</taxon>
        <taxon>Spermatophyta</taxon>
        <taxon>Magnoliopsida</taxon>
        <taxon>eudicotyledons</taxon>
        <taxon>Gunneridae</taxon>
        <taxon>Pentapetalae</taxon>
        <taxon>rosids</taxon>
        <taxon>fabids</taxon>
        <taxon>Fabales</taxon>
        <taxon>Fabaceae</taxon>
        <taxon>Papilionoideae</taxon>
        <taxon>50 kb inversion clade</taxon>
        <taxon>NPAAA clade</taxon>
        <taxon>indigoferoid/millettioid clade</taxon>
        <taxon>Phaseoleae</taxon>
        <taxon>Mucuna</taxon>
    </lineage>
</organism>